<name>A0A9N9F4M1_9GLOM</name>
<reference evidence="3" key="1">
    <citation type="submission" date="2021-06" db="EMBL/GenBank/DDBJ databases">
        <authorList>
            <person name="Kallberg Y."/>
            <person name="Tangrot J."/>
            <person name="Rosling A."/>
        </authorList>
    </citation>
    <scope>NUCLEOTIDE SEQUENCE</scope>
    <source>
        <strain evidence="3">FL130A</strain>
    </source>
</reference>
<evidence type="ECO:0000313" key="4">
    <source>
        <dbReference type="Proteomes" id="UP000789508"/>
    </source>
</evidence>
<dbReference type="SMART" id="SM00671">
    <property type="entry name" value="SEL1"/>
    <property type="match status" value="3"/>
</dbReference>
<keyword evidence="4" id="KW-1185">Reference proteome</keyword>
<dbReference type="InterPro" id="IPR011990">
    <property type="entry name" value="TPR-like_helical_dom_sf"/>
</dbReference>
<organism evidence="3 4">
    <name type="scientific">Ambispora leptoticha</name>
    <dbReference type="NCBI Taxonomy" id="144679"/>
    <lineage>
        <taxon>Eukaryota</taxon>
        <taxon>Fungi</taxon>
        <taxon>Fungi incertae sedis</taxon>
        <taxon>Mucoromycota</taxon>
        <taxon>Glomeromycotina</taxon>
        <taxon>Glomeromycetes</taxon>
        <taxon>Archaeosporales</taxon>
        <taxon>Ambisporaceae</taxon>
        <taxon>Ambispora</taxon>
    </lineage>
</organism>
<dbReference type="Pfam" id="PF08238">
    <property type="entry name" value="Sel1"/>
    <property type="match status" value="3"/>
</dbReference>
<gene>
    <name evidence="3" type="ORF">ALEPTO_LOCUS3864</name>
</gene>
<evidence type="ECO:0000256" key="1">
    <source>
        <dbReference type="ARBA" id="ARBA00038101"/>
    </source>
</evidence>
<dbReference type="InterPro" id="IPR006597">
    <property type="entry name" value="Sel1-like"/>
</dbReference>
<dbReference type="PANTHER" id="PTHR11102:SF160">
    <property type="entry name" value="ERAD-ASSOCIATED E3 UBIQUITIN-PROTEIN LIGASE COMPONENT HRD3"/>
    <property type="match status" value="1"/>
</dbReference>
<feature type="region of interest" description="Disordered" evidence="2">
    <location>
        <begin position="1"/>
        <end position="24"/>
    </location>
</feature>
<accession>A0A9N9F4M1</accession>
<dbReference type="PANTHER" id="PTHR11102">
    <property type="entry name" value="SEL-1-LIKE PROTEIN"/>
    <property type="match status" value="1"/>
</dbReference>
<dbReference type="AlphaFoldDB" id="A0A9N9F4M1"/>
<dbReference type="OrthoDB" id="2242379at2759"/>
<evidence type="ECO:0000313" key="3">
    <source>
        <dbReference type="EMBL" id="CAG8508783.1"/>
    </source>
</evidence>
<sequence>MEKKISDTNYAHTEDENDKPPNYAKATKEFFSDIEKVTMYNNRQFAIKKFLATIESSEDQLLEYLTKHQQHPENQVILGALYLEMGKRIECVQELKKATELNNPHAQYLLGYCYGEGVGTLQDKETAVYWYQQAVNQRIPAAYYSLAYHYANGSGVKLDKLKTFYLFRKAMENGHLRALFSLAYTHLYSIGTSRDMHRTIYWLKKSKEAGDNIAYNYLTAIFD</sequence>
<dbReference type="EMBL" id="CAJVPS010000780">
    <property type="protein sequence ID" value="CAG8508783.1"/>
    <property type="molecule type" value="Genomic_DNA"/>
</dbReference>
<proteinExistence type="inferred from homology"/>
<comment type="similarity">
    <text evidence="1">Belongs to the sel-1 family.</text>
</comment>
<evidence type="ECO:0000256" key="2">
    <source>
        <dbReference type="SAM" id="MobiDB-lite"/>
    </source>
</evidence>
<protein>
    <submittedName>
        <fullName evidence="3">756_t:CDS:1</fullName>
    </submittedName>
</protein>
<comment type="caution">
    <text evidence="3">The sequence shown here is derived from an EMBL/GenBank/DDBJ whole genome shotgun (WGS) entry which is preliminary data.</text>
</comment>
<dbReference type="Gene3D" id="1.25.40.10">
    <property type="entry name" value="Tetratricopeptide repeat domain"/>
    <property type="match status" value="1"/>
</dbReference>
<dbReference type="InterPro" id="IPR050767">
    <property type="entry name" value="Sel1_AlgK"/>
</dbReference>
<dbReference type="SUPFAM" id="SSF81901">
    <property type="entry name" value="HCP-like"/>
    <property type="match status" value="1"/>
</dbReference>
<dbReference type="Proteomes" id="UP000789508">
    <property type="component" value="Unassembled WGS sequence"/>
</dbReference>